<keyword evidence="2" id="KW-1185">Reference proteome</keyword>
<sequence length="279" mass="32848">MKLKKSVFLAFASFIVIGVSRVEAQTITREQFKDSIQKLPYFSIHKDNYFVTGIPTNTAINSSSADAKYQISFKQMITRDQLPWDTYLFLTYTQKAFWNIYEDSFPFKDINFNPSITWGKPIFDKKDRLRGLGTVSLEHESNGRDSIYSRSWNRITFSYITKIAKNTRGSFELWAPFAYKDGNRDLLDYTGLGEINLEHEWKPNKLYLTLRMRKGLNFDAKGSIRTRIYFNPFKQNRSNQYLMLEYYVGQAEGLLNYKESKSMIRVGYVIKTNEFSFFR</sequence>
<comment type="caution">
    <text evidence="1">The sequence shown here is derived from an EMBL/GenBank/DDBJ whole genome shotgun (WGS) entry which is preliminary data.</text>
</comment>
<keyword evidence="1" id="KW-0378">Hydrolase</keyword>
<name>A0AC61YCB4_9FLAO</name>
<evidence type="ECO:0000313" key="2">
    <source>
        <dbReference type="Proteomes" id="UP000356253"/>
    </source>
</evidence>
<organism evidence="1 2">
    <name type="scientific">Mesonia oceanica</name>
    <dbReference type="NCBI Taxonomy" id="2687242"/>
    <lineage>
        <taxon>Bacteria</taxon>
        <taxon>Pseudomonadati</taxon>
        <taxon>Bacteroidota</taxon>
        <taxon>Flavobacteriia</taxon>
        <taxon>Flavobacteriales</taxon>
        <taxon>Flavobacteriaceae</taxon>
        <taxon>Mesonia</taxon>
    </lineage>
</organism>
<dbReference type="EMBL" id="CABVMM010000015">
    <property type="protein sequence ID" value="VVV02147.1"/>
    <property type="molecule type" value="Genomic_DNA"/>
</dbReference>
<proteinExistence type="predicted"/>
<evidence type="ECO:0000313" key="1">
    <source>
        <dbReference type="EMBL" id="VVV02147.1"/>
    </source>
</evidence>
<dbReference type="EC" id="3.1.1.32" evidence="1"/>
<gene>
    <name evidence="1" type="ORF">FVB9532_03444</name>
</gene>
<protein>
    <submittedName>
        <fullName evidence="1">Phospholipase A1</fullName>
        <ecNumber evidence="1">3.1.1.32</ecNumber>
    </submittedName>
</protein>
<accession>A0AC61YCB4</accession>
<dbReference type="Proteomes" id="UP000356253">
    <property type="component" value="Unassembled WGS sequence"/>
</dbReference>
<reference evidence="1" key="1">
    <citation type="submission" date="2019-09" db="EMBL/GenBank/DDBJ databases">
        <authorList>
            <person name="Rodrigo-Torres L."/>
            <person name="Arahal R. D."/>
            <person name="Lucena T."/>
        </authorList>
    </citation>
    <scope>NUCLEOTIDE SEQUENCE</scope>
    <source>
        <strain evidence="1">ISS653</strain>
    </source>
</reference>